<reference evidence="2 3" key="1">
    <citation type="submission" date="2013-01" db="EMBL/GenBank/DDBJ databases">
        <authorList>
            <person name="Bench S."/>
        </authorList>
    </citation>
    <scope>NUCLEOTIDE SEQUENCE [LARGE SCALE GENOMIC DNA]</scope>
    <source>
        <strain evidence="2 3">WH 0402</strain>
    </source>
</reference>
<dbReference type="EMBL" id="CAQN01000792">
    <property type="protein sequence ID" value="CCQ68557.1"/>
    <property type="molecule type" value="Genomic_DNA"/>
</dbReference>
<evidence type="ECO:0000256" key="1">
    <source>
        <dbReference type="SAM" id="Coils"/>
    </source>
</evidence>
<feature type="coiled-coil region" evidence="1">
    <location>
        <begin position="25"/>
        <end position="80"/>
    </location>
</feature>
<protein>
    <submittedName>
        <fullName evidence="2">Uncharacterized protein</fullName>
    </submittedName>
</protein>
<comment type="caution">
    <text evidence="2">The sequence shown here is derived from an EMBL/GenBank/DDBJ whole genome shotgun (WGS) entry which is preliminary data.</text>
</comment>
<organism evidence="2 3">
    <name type="scientific">Crocosphaera watsonii WH 0402</name>
    <dbReference type="NCBI Taxonomy" id="1284629"/>
    <lineage>
        <taxon>Bacteria</taxon>
        <taxon>Bacillati</taxon>
        <taxon>Cyanobacteriota</taxon>
        <taxon>Cyanophyceae</taxon>
        <taxon>Oscillatoriophycideae</taxon>
        <taxon>Chroococcales</taxon>
        <taxon>Aphanothecaceae</taxon>
        <taxon>Crocosphaera</taxon>
    </lineage>
</organism>
<dbReference type="Gene3D" id="1.20.5.340">
    <property type="match status" value="1"/>
</dbReference>
<proteinExistence type="predicted"/>
<evidence type="ECO:0000313" key="2">
    <source>
        <dbReference type="EMBL" id="CCQ68557.1"/>
    </source>
</evidence>
<dbReference type="RefSeq" id="WP_048326718.1">
    <property type="nucleotide sequence ID" value="NZ_CAQN01000792.1"/>
</dbReference>
<name>T2JVA3_CROWT</name>
<reference evidence="2 3" key="2">
    <citation type="submission" date="2013-09" db="EMBL/GenBank/DDBJ databases">
        <title>Whole genome comparison of six Crocosphaera watsonii strains with differing phenotypes.</title>
        <authorList>
            <person name="Bench S.R."/>
            <person name="Heller P."/>
            <person name="Frank I."/>
            <person name="Arciniega M."/>
            <person name="Shilova I.N."/>
            <person name="Zehr J.P."/>
        </authorList>
    </citation>
    <scope>NUCLEOTIDE SEQUENCE [LARGE SCALE GENOMIC DNA]</scope>
    <source>
        <strain evidence="2 3">WH 0402</strain>
    </source>
</reference>
<accession>T2JVA3</accession>
<keyword evidence="1" id="KW-0175">Coiled coil</keyword>
<evidence type="ECO:0000313" key="3">
    <source>
        <dbReference type="Proteomes" id="UP000018130"/>
    </source>
</evidence>
<gene>
    <name evidence="2" type="ORF">CWATWH0402_1358</name>
</gene>
<dbReference type="Proteomes" id="UP000018130">
    <property type="component" value="Unassembled WGS sequence"/>
</dbReference>
<sequence>MDIKSLLIGGLAGLLLAGIPAGFIYSNVNRNLSDAEDEIAELQGEVATGKEDITKVRQELKEKEEDLNKRISEITGLQRDVETVGNCLTGVLEAFQEISQDNGPDALIILGRVEKDCEKSGEILEEIENLETSLDEVTQDSLELINVYDLNIKKSLPCRRVGIFYGLEALEVSNCP</sequence>
<dbReference type="AlphaFoldDB" id="T2JVA3"/>